<evidence type="ECO:0000256" key="11">
    <source>
        <dbReference type="ARBA" id="ARBA00023004"/>
    </source>
</evidence>
<dbReference type="SUPFAM" id="SSF51556">
    <property type="entry name" value="Metallo-dependent hydrolases"/>
    <property type="match status" value="1"/>
</dbReference>
<keyword evidence="9" id="KW-0369">Histidine metabolism</keyword>
<organism evidence="14 15">
    <name type="scientific">Oikopleura dioica</name>
    <name type="common">Tunicate</name>
    <dbReference type="NCBI Taxonomy" id="34765"/>
    <lineage>
        <taxon>Eukaryota</taxon>
        <taxon>Metazoa</taxon>
        <taxon>Chordata</taxon>
        <taxon>Tunicata</taxon>
        <taxon>Appendicularia</taxon>
        <taxon>Copelata</taxon>
        <taxon>Oikopleuridae</taxon>
        <taxon>Oikopleura</taxon>
    </lineage>
</organism>
<dbReference type="PANTHER" id="PTHR42752">
    <property type="entry name" value="IMIDAZOLONEPROPIONASE"/>
    <property type="match status" value="1"/>
</dbReference>
<dbReference type="Gene3D" id="2.30.40.10">
    <property type="entry name" value="Urease, subunit C, domain 1"/>
    <property type="match status" value="1"/>
</dbReference>
<evidence type="ECO:0000256" key="1">
    <source>
        <dbReference type="ARBA" id="ARBA00000853"/>
    </source>
</evidence>
<evidence type="ECO:0000313" key="14">
    <source>
        <dbReference type="EMBL" id="CAG5108443.1"/>
    </source>
</evidence>
<evidence type="ECO:0000256" key="9">
    <source>
        <dbReference type="ARBA" id="ARBA00022808"/>
    </source>
</evidence>
<keyword evidence="10" id="KW-0862">Zinc</keyword>
<dbReference type="PANTHER" id="PTHR42752:SF1">
    <property type="entry name" value="IMIDAZOLONEPROPIONASE-RELATED"/>
    <property type="match status" value="1"/>
</dbReference>
<dbReference type="InterPro" id="IPR032466">
    <property type="entry name" value="Metal_Hydrolase"/>
</dbReference>
<dbReference type="NCBIfam" id="TIGR01224">
    <property type="entry name" value="hutI"/>
    <property type="match status" value="1"/>
</dbReference>
<comment type="pathway">
    <text evidence="3">Amino-acid degradation; L-histidine degradation into L-glutamate; N-formimidoyl-L-glutamate from L-histidine: step 3/3.</text>
</comment>
<evidence type="ECO:0000256" key="8">
    <source>
        <dbReference type="ARBA" id="ARBA00022801"/>
    </source>
</evidence>
<protein>
    <recommendedName>
        <fullName evidence="6">Probable imidazolonepropionase</fullName>
        <ecNumber evidence="5">3.5.2.7</ecNumber>
    </recommendedName>
    <alternativeName>
        <fullName evidence="12">Amidohydrolase domain-containing protein 1</fullName>
    </alternativeName>
</protein>
<evidence type="ECO:0000256" key="7">
    <source>
        <dbReference type="ARBA" id="ARBA00022723"/>
    </source>
</evidence>
<dbReference type="Proteomes" id="UP001158576">
    <property type="component" value="Chromosome 1"/>
</dbReference>
<comment type="cofactor">
    <cofactor evidence="2">
        <name>Fe(3+)</name>
        <dbReference type="ChEBI" id="CHEBI:29034"/>
    </cofactor>
</comment>
<gene>
    <name evidence="14" type="ORF">OKIOD_LOCUS12563</name>
</gene>
<keyword evidence="8" id="KW-0378">Hydrolase</keyword>
<evidence type="ECO:0000259" key="13">
    <source>
        <dbReference type="Pfam" id="PF01979"/>
    </source>
</evidence>
<evidence type="ECO:0000256" key="6">
    <source>
        <dbReference type="ARBA" id="ARBA00013406"/>
    </source>
</evidence>
<evidence type="ECO:0000313" key="15">
    <source>
        <dbReference type="Proteomes" id="UP001158576"/>
    </source>
</evidence>
<evidence type="ECO:0000256" key="5">
    <source>
        <dbReference type="ARBA" id="ARBA00012864"/>
    </source>
</evidence>
<comment type="similarity">
    <text evidence="4">Belongs to the metallo-dependent hydrolases superfamily. HutI family.</text>
</comment>
<proteinExistence type="inferred from homology"/>
<evidence type="ECO:0000256" key="3">
    <source>
        <dbReference type="ARBA" id="ARBA00004758"/>
    </source>
</evidence>
<comment type="catalytic activity">
    <reaction evidence="1">
        <text>4-imidazolone-5-propanoate + H2O = N-formimidoyl-L-glutamate</text>
        <dbReference type="Rhea" id="RHEA:23660"/>
        <dbReference type="ChEBI" id="CHEBI:15377"/>
        <dbReference type="ChEBI" id="CHEBI:58928"/>
        <dbReference type="ChEBI" id="CHEBI:77893"/>
        <dbReference type="EC" id="3.5.2.7"/>
    </reaction>
</comment>
<dbReference type="Gene3D" id="3.20.20.140">
    <property type="entry name" value="Metal-dependent hydrolases"/>
    <property type="match status" value="1"/>
</dbReference>
<name>A0ABN7SVB8_OIKDI</name>
<dbReference type="EC" id="3.5.2.7" evidence="5"/>
<evidence type="ECO:0000256" key="12">
    <source>
        <dbReference type="ARBA" id="ARBA00030968"/>
    </source>
</evidence>
<evidence type="ECO:0000256" key="2">
    <source>
        <dbReference type="ARBA" id="ARBA00001965"/>
    </source>
</evidence>
<dbReference type="Pfam" id="PF01979">
    <property type="entry name" value="Amidohydro_1"/>
    <property type="match status" value="1"/>
</dbReference>
<sequence>MASILLKNCSEVVYSKDGKEKVGEALGVVEVLHDVDVLIVDGKFKQVGKDLDVPFEGVEILDCAGKAVIPGFVDGHTHPVFDGDRANEFSMKLAGASYMEIHEKGGGIHYTVDQTRNCPEEKLTELCLRRLDQMLSHGTIVAEAKSGYGLDCETEMKMLRVIKKAKETHPVKIQSTYLCAHAVPPGRDPAEMTKEIVEEHIPTVAKAGLGVDNIDVFCEKGVYDAEQSRKMLEAGMERGWHVNFHAEELNYIQGGEMGCELNARAMSHLELLSSSAIKSMSQKRIAGVILPTTAYILKLIPPPVREMIRENVIVALGSDFNPNAPCFSMPLVMHLACIICKMNMEEAFNAATINAAYSLGLTDSYGSITEGKVGSCLVLDAPSWKHIVYQLGNHQNLMKNIIINGRIHS</sequence>
<keyword evidence="7" id="KW-0479">Metal-binding</keyword>
<dbReference type="EMBL" id="OU015566">
    <property type="protein sequence ID" value="CAG5108443.1"/>
    <property type="molecule type" value="Genomic_DNA"/>
</dbReference>
<keyword evidence="11" id="KW-0408">Iron</keyword>
<dbReference type="InterPro" id="IPR006680">
    <property type="entry name" value="Amidohydro-rel"/>
</dbReference>
<evidence type="ECO:0000256" key="4">
    <source>
        <dbReference type="ARBA" id="ARBA00008002"/>
    </source>
</evidence>
<keyword evidence="15" id="KW-1185">Reference proteome</keyword>
<dbReference type="InterPro" id="IPR005920">
    <property type="entry name" value="HutI"/>
</dbReference>
<evidence type="ECO:0000256" key="10">
    <source>
        <dbReference type="ARBA" id="ARBA00022833"/>
    </source>
</evidence>
<feature type="domain" description="Amidohydrolase-related" evidence="13">
    <location>
        <begin position="68"/>
        <end position="389"/>
    </location>
</feature>
<accession>A0ABN7SVB8</accession>
<reference evidence="14 15" key="1">
    <citation type="submission" date="2021-04" db="EMBL/GenBank/DDBJ databases">
        <authorList>
            <person name="Bliznina A."/>
        </authorList>
    </citation>
    <scope>NUCLEOTIDE SEQUENCE [LARGE SCALE GENOMIC DNA]</scope>
</reference>
<dbReference type="InterPro" id="IPR011059">
    <property type="entry name" value="Metal-dep_hydrolase_composite"/>
</dbReference>
<dbReference type="SUPFAM" id="SSF51338">
    <property type="entry name" value="Composite domain of metallo-dependent hydrolases"/>
    <property type="match status" value="1"/>
</dbReference>
<dbReference type="CDD" id="cd01296">
    <property type="entry name" value="Imidazolone-5PH"/>
    <property type="match status" value="1"/>
</dbReference>